<accession>A0A0H4P9P5</accession>
<gene>
    <name evidence="1" type="ORF">CA2015_1783</name>
</gene>
<reference evidence="1 2" key="1">
    <citation type="submission" date="2015-07" db="EMBL/GenBank/DDBJ databases">
        <authorList>
            <person name="Kim K.M."/>
        </authorList>
    </citation>
    <scope>NUCLEOTIDE SEQUENCE [LARGE SCALE GENOMIC DNA]</scope>
    <source>
        <strain evidence="1 2">KCTC 12363</strain>
    </source>
</reference>
<evidence type="ECO:0000313" key="2">
    <source>
        <dbReference type="Proteomes" id="UP000036520"/>
    </source>
</evidence>
<dbReference type="Proteomes" id="UP000036520">
    <property type="component" value="Chromosome"/>
</dbReference>
<evidence type="ECO:0000313" key="1">
    <source>
        <dbReference type="EMBL" id="AKP51216.1"/>
    </source>
</evidence>
<dbReference type="KEGG" id="camu:CA2015_1783"/>
<dbReference type="EMBL" id="CP012040">
    <property type="protein sequence ID" value="AKP51216.1"/>
    <property type="molecule type" value="Genomic_DNA"/>
</dbReference>
<organism evidence="1 2">
    <name type="scientific">Cyclobacterium amurskyense</name>
    <dbReference type="NCBI Taxonomy" id="320787"/>
    <lineage>
        <taxon>Bacteria</taxon>
        <taxon>Pseudomonadati</taxon>
        <taxon>Bacteroidota</taxon>
        <taxon>Cytophagia</taxon>
        <taxon>Cytophagales</taxon>
        <taxon>Cyclobacteriaceae</taxon>
        <taxon>Cyclobacterium</taxon>
    </lineage>
</organism>
<keyword evidence="2" id="KW-1185">Reference proteome</keyword>
<name>A0A0H4P9P5_9BACT</name>
<dbReference type="PATRIC" id="fig|320787.5.peg.1963"/>
<protein>
    <submittedName>
        <fullName evidence="1">Transcriptional regulator</fullName>
    </submittedName>
</protein>
<dbReference type="RefSeq" id="WP_048641574.1">
    <property type="nucleotide sequence ID" value="NZ_CAXBGM010000162.1"/>
</dbReference>
<dbReference type="OrthoDB" id="122670at2"/>
<proteinExistence type="predicted"/>
<dbReference type="STRING" id="320787.CA2015_1783"/>
<dbReference type="AlphaFoldDB" id="A0A0H4P9P5"/>
<dbReference type="InterPro" id="IPR025427">
    <property type="entry name" value="DUF4160"/>
</dbReference>
<dbReference type="Pfam" id="PF13711">
    <property type="entry name" value="DUF4160"/>
    <property type="match status" value="1"/>
</dbReference>
<sequence length="69" mass="8339">MPEISRFYGIIIKMYFNEYNPPHFHVEYQDYEAIVNIETGELTGKISRRALVLVYEWLDQNKEALLENW</sequence>